<proteinExistence type="predicted"/>
<feature type="region of interest" description="Disordered" evidence="1">
    <location>
        <begin position="550"/>
        <end position="647"/>
    </location>
</feature>
<feature type="compositionally biased region" description="Polar residues" evidence="1">
    <location>
        <begin position="367"/>
        <end position="378"/>
    </location>
</feature>
<protein>
    <submittedName>
        <fullName evidence="2">Uncharacterized protein</fullName>
    </submittedName>
</protein>
<evidence type="ECO:0000313" key="2">
    <source>
        <dbReference type="EMBL" id="KAJ5089432.1"/>
    </source>
</evidence>
<dbReference type="GeneID" id="81359587"/>
<name>A0A9W9K273_9EURO</name>
<feature type="compositionally biased region" description="Low complexity" evidence="1">
    <location>
        <begin position="322"/>
        <end position="333"/>
    </location>
</feature>
<dbReference type="Proteomes" id="UP001149074">
    <property type="component" value="Unassembled WGS sequence"/>
</dbReference>
<dbReference type="EMBL" id="JAPQKI010000009">
    <property type="protein sequence ID" value="KAJ5089432.1"/>
    <property type="molecule type" value="Genomic_DNA"/>
</dbReference>
<feature type="compositionally biased region" description="Basic and acidic residues" evidence="1">
    <location>
        <begin position="337"/>
        <end position="355"/>
    </location>
</feature>
<organism evidence="2 3">
    <name type="scientific">Penicillium argentinense</name>
    <dbReference type="NCBI Taxonomy" id="1131581"/>
    <lineage>
        <taxon>Eukaryota</taxon>
        <taxon>Fungi</taxon>
        <taxon>Dikarya</taxon>
        <taxon>Ascomycota</taxon>
        <taxon>Pezizomycotina</taxon>
        <taxon>Eurotiomycetes</taxon>
        <taxon>Eurotiomycetidae</taxon>
        <taxon>Eurotiales</taxon>
        <taxon>Aspergillaceae</taxon>
        <taxon>Penicillium</taxon>
    </lineage>
</organism>
<comment type="caution">
    <text evidence="2">The sequence shown here is derived from an EMBL/GenBank/DDBJ whole genome shotgun (WGS) entry which is preliminary data.</text>
</comment>
<feature type="compositionally biased region" description="Basic and acidic residues" evidence="1">
    <location>
        <begin position="477"/>
        <end position="493"/>
    </location>
</feature>
<reference evidence="2" key="2">
    <citation type="journal article" date="2023" name="IMA Fungus">
        <title>Comparative genomic study of the Penicillium genus elucidates a diverse pangenome and 15 lateral gene transfer events.</title>
        <authorList>
            <person name="Petersen C."/>
            <person name="Sorensen T."/>
            <person name="Nielsen M.R."/>
            <person name="Sondergaard T.E."/>
            <person name="Sorensen J.L."/>
            <person name="Fitzpatrick D.A."/>
            <person name="Frisvad J.C."/>
            <person name="Nielsen K.L."/>
        </authorList>
    </citation>
    <scope>NUCLEOTIDE SEQUENCE</scope>
    <source>
        <strain evidence="2">IBT 30761</strain>
    </source>
</reference>
<gene>
    <name evidence="2" type="ORF">N7532_008116</name>
</gene>
<dbReference type="RefSeq" id="XP_056471414.1">
    <property type="nucleotide sequence ID" value="XM_056620608.1"/>
</dbReference>
<feature type="region of interest" description="Disordered" evidence="1">
    <location>
        <begin position="945"/>
        <end position="1043"/>
    </location>
</feature>
<sequence>MPPSTVFSYWRRDHRRSTAPPISAPASSPGPKGAIDGPLSTPPQLPQIPDTPILTTSFDEQFSHDAPPWTDSALESDASKLINSSVAPLSSCVSLAVSSPLQEKEKENQNRPYSSPGDYEAMPEPEPEPEPVFTTQHNNSQLSVGGLRPEGDGESNSKPTSPFRLSFGGKGLRNLQTSAGESQKRSPTAAPGTSHLRIRPSPEESPADKPFVPPRDIRSESSVARRAGERDVSVDNSHHKSGKTMLHLLNPMSLLARRRSSQMGNHRIDEPKNKSSNIIPAIPDDYDPRIRGNIVHDFSAPRPRRNVSGTLSGPPDGGQDASPSQPTVQSPTSRFSDPAKRHSDHSPVFKEHFEDDQNVLQVENKGYLQSSLLTNPTQPGYEKSLPPFAKNLPSCLPDHSPKGVEHTVSPPFELPAELPGDFPASSPKSSPPPLQQDDDTIPNVPRPPSSGLPRHLRSNASRFSFDMGGVESSTQEKLLEEKHKAKEAARKLEDGYFDDFDEDFDQDMLDDFDGLEEKIPGVNADADDDDYFRAPPAPDIKSWAVPGLSPVVASPIAPAPPELPPAPVPREEPNAAPPAQEFAEEPAGDDTSESQEVQQPAPVGLAPPAADKGKQVLDEEDDDLYFDDGEFGDLDVENQSGGFDESIFDDETSHLYERKRVGGPALPPPPLNAEPNNDVLEREILLEENASQGLKHMPSVASEYQALAIKRGPLGEPIPNMGPARAHGGVLTEQNLEVLHNALAFAANEATAKGNFERTFSTSDRSLAQESISQPSHTGESQPGLVSDDSHLSQLVDMAAYEDSYDDQIFDDDLYYDDPIVAAANAEALECDDEGFYGQEFGFYAQAHGSSEMTNGGYFGPRGVEGISRSFSSRGKFQEPSLTPITERSEWSTRNSVISLKAHGATHSNPSLASPGLAQLVDMGNLDDEMSLSALMKLRRGAWGGSNGSLRSSAGSPPPHNLSSSNRGSFVEASPSDARPSGDDWFESMGYQQDDGHGYTASPLKDAHLGRSADLPSSGHNGPSCAAYGDDIPTTGSQRPNGL</sequence>
<feature type="region of interest" description="Disordered" evidence="1">
    <location>
        <begin position="98"/>
        <end position="493"/>
    </location>
</feature>
<accession>A0A9W9K273</accession>
<feature type="region of interest" description="Disordered" evidence="1">
    <location>
        <begin position="1"/>
        <end position="52"/>
    </location>
</feature>
<evidence type="ECO:0000256" key="1">
    <source>
        <dbReference type="SAM" id="MobiDB-lite"/>
    </source>
</evidence>
<keyword evidence="3" id="KW-1185">Reference proteome</keyword>
<feature type="compositionally biased region" description="Basic and acidic residues" evidence="1">
    <location>
        <begin position="226"/>
        <end position="238"/>
    </location>
</feature>
<feature type="compositionally biased region" description="Polar residues" evidence="1">
    <location>
        <begin position="760"/>
        <end position="781"/>
    </location>
</feature>
<feature type="compositionally biased region" description="Pro residues" evidence="1">
    <location>
        <begin position="557"/>
        <end position="568"/>
    </location>
</feature>
<feature type="region of interest" description="Disordered" evidence="1">
    <location>
        <begin position="760"/>
        <end position="788"/>
    </location>
</feature>
<feature type="compositionally biased region" description="Polar residues" evidence="1">
    <location>
        <begin position="133"/>
        <end position="143"/>
    </location>
</feature>
<feature type="compositionally biased region" description="Polar residues" evidence="1">
    <location>
        <begin position="1034"/>
        <end position="1043"/>
    </location>
</feature>
<evidence type="ECO:0000313" key="3">
    <source>
        <dbReference type="Proteomes" id="UP001149074"/>
    </source>
</evidence>
<feature type="compositionally biased region" description="Polar residues" evidence="1">
    <location>
        <begin position="948"/>
        <end position="968"/>
    </location>
</feature>
<reference evidence="2" key="1">
    <citation type="submission" date="2022-11" db="EMBL/GenBank/DDBJ databases">
        <authorList>
            <person name="Petersen C."/>
        </authorList>
    </citation>
    <scope>NUCLEOTIDE SEQUENCE</scope>
    <source>
        <strain evidence="2">IBT 30761</strain>
    </source>
</reference>
<dbReference type="AlphaFoldDB" id="A0A9W9K273"/>
<dbReference type="OrthoDB" id="5408302at2759"/>
<feature type="compositionally biased region" description="Acidic residues" evidence="1">
    <location>
        <begin position="582"/>
        <end position="593"/>
    </location>
</feature>
<feature type="compositionally biased region" description="Low complexity" evidence="1">
    <location>
        <begin position="18"/>
        <end position="35"/>
    </location>
</feature>
<feature type="compositionally biased region" description="Acidic residues" evidence="1">
    <location>
        <begin position="618"/>
        <end position="636"/>
    </location>
</feature>